<comment type="caution">
    <text evidence="4">The sequence shown here is derived from an EMBL/GenBank/DDBJ whole genome shotgun (WGS) entry which is preliminary data.</text>
</comment>
<keyword evidence="2" id="KW-0863">Zinc-finger</keyword>
<keyword evidence="1" id="KW-0677">Repeat</keyword>
<feature type="domain" description="RING-type" evidence="3">
    <location>
        <begin position="97"/>
        <end position="138"/>
    </location>
</feature>
<proteinExistence type="predicted"/>
<evidence type="ECO:0000313" key="5">
    <source>
        <dbReference type="Proteomes" id="UP001530315"/>
    </source>
</evidence>
<dbReference type="SUPFAM" id="SSF82185">
    <property type="entry name" value="Histone H3 K4-specific methyltransferase SET7/9 N-terminal domain"/>
    <property type="match status" value="1"/>
</dbReference>
<dbReference type="SMART" id="SM00184">
    <property type="entry name" value="RING"/>
    <property type="match status" value="1"/>
</dbReference>
<dbReference type="PROSITE" id="PS50089">
    <property type="entry name" value="ZF_RING_2"/>
    <property type="match status" value="1"/>
</dbReference>
<keyword evidence="2" id="KW-0479">Metal-binding</keyword>
<dbReference type="Gene3D" id="2.20.110.10">
    <property type="entry name" value="Histone H3 K4-specific methyltransferase SET7/9 N-terminal domain"/>
    <property type="match status" value="1"/>
</dbReference>
<dbReference type="Pfam" id="PF13639">
    <property type="entry name" value="zf-RING_2"/>
    <property type="match status" value="1"/>
</dbReference>
<gene>
    <name evidence="4" type="ORF">ACHAW5_009673</name>
</gene>
<dbReference type="PANTHER" id="PTHR23084:SF263">
    <property type="entry name" value="MORN REPEAT-CONTAINING PROTEIN 1"/>
    <property type="match status" value="1"/>
</dbReference>
<name>A0ABD3N314_9STRA</name>
<dbReference type="InterPro" id="IPR003409">
    <property type="entry name" value="MORN"/>
</dbReference>
<keyword evidence="5" id="KW-1185">Reference proteome</keyword>
<dbReference type="Proteomes" id="UP001530315">
    <property type="component" value="Unassembled WGS sequence"/>
</dbReference>
<dbReference type="Pfam" id="PF02493">
    <property type="entry name" value="MORN"/>
    <property type="match status" value="2"/>
</dbReference>
<evidence type="ECO:0000256" key="2">
    <source>
        <dbReference type="PROSITE-ProRule" id="PRU00175"/>
    </source>
</evidence>
<dbReference type="InterPro" id="IPR013083">
    <property type="entry name" value="Znf_RING/FYVE/PHD"/>
</dbReference>
<reference evidence="4 5" key="1">
    <citation type="submission" date="2024-10" db="EMBL/GenBank/DDBJ databases">
        <title>Updated reference genomes for cyclostephanoid diatoms.</title>
        <authorList>
            <person name="Roberts W.R."/>
            <person name="Alverson A.J."/>
        </authorList>
    </citation>
    <scope>NUCLEOTIDE SEQUENCE [LARGE SCALE GENOMIC DNA]</scope>
    <source>
        <strain evidence="4 5">AJA276-08</strain>
    </source>
</reference>
<organism evidence="4 5">
    <name type="scientific">Stephanodiscus triporus</name>
    <dbReference type="NCBI Taxonomy" id="2934178"/>
    <lineage>
        <taxon>Eukaryota</taxon>
        <taxon>Sar</taxon>
        <taxon>Stramenopiles</taxon>
        <taxon>Ochrophyta</taxon>
        <taxon>Bacillariophyta</taxon>
        <taxon>Coscinodiscophyceae</taxon>
        <taxon>Thalassiosirophycidae</taxon>
        <taxon>Stephanodiscales</taxon>
        <taxon>Stephanodiscaceae</taxon>
        <taxon>Stephanodiscus</taxon>
    </lineage>
</organism>
<dbReference type="CDD" id="cd16454">
    <property type="entry name" value="RING-H2_PA-TM-RING"/>
    <property type="match status" value="1"/>
</dbReference>
<dbReference type="SMART" id="SM00698">
    <property type="entry name" value="MORN"/>
    <property type="match status" value="3"/>
</dbReference>
<dbReference type="Gene3D" id="3.30.40.10">
    <property type="entry name" value="Zinc/RING finger domain, C3HC4 (zinc finger)"/>
    <property type="match status" value="1"/>
</dbReference>
<dbReference type="InterPro" id="IPR001841">
    <property type="entry name" value="Znf_RING"/>
</dbReference>
<dbReference type="GO" id="GO:0008270">
    <property type="term" value="F:zinc ion binding"/>
    <property type="evidence" value="ECO:0007669"/>
    <property type="project" value="UniProtKB-KW"/>
</dbReference>
<dbReference type="SUPFAM" id="SSF57850">
    <property type="entry name" value="RING/U-box"/>
    <property type="match status" value="1"/>
</dbReference>
<dbReference type="PANTHER" id="PTHR23084">
    <property type="entry name" value="PHOSPHATIDYLINOSITOL-4-PHOSPHATE 5-KINASE RELATED"/>
    <property type="match status" value="1"/>
</dbReference>
<sequence>MGMALSIFGSVYVGEFKDGEINGHGTFNYADGGVYEGEWMVGNHHGHDTLKMADRKMYFGEWVDNNPHGHGTQKEPNRGFYIGEWSKCDTPEDDHVCSICLDGFSRGGDRVTLLCSHRFHTSCVNRWLSSQHSCPVCRTSVPQPVVLQL</sequence>
<evidence type="ECO:0000313" key="4">
    <source>
        <dbReference type="EMBL" id="KAL3770132.1"/>
    </source>
</evidence>
<keyword evidence="2" id="KW-0862">Zinc</keyword>
<evidence type="ECO:0000259" key="3">
    <source>
        <dbReference type="PROSITE" id="PS50089"/>
    </source>
</evidence>
<dbReference type="AlphaFoldDB" id="A0ABD3N314"/>
<accession>A0ABD3N314</accession>
<evidence type="ECO:0000256" key="1">
    <source>
        <dbReference type="ARBA" id="ARBA00022737"/>
    </source>
</evidence>
<dbReference type="EMBL" id="JALLAZ020001637">
    <property type="protein sequence ID" value="KAL3770132.1"/>
    <property type="molecule type" value="Genomic_DNA"/>
</dbReference>
<protein>
    <recommendedName>
        <fullName evidence="3">RING-type domain-containing protein</fullName>
    </recommendedName>
</protein>